<dbReference type="InterPro" id="IPR011990">
    <property type="entry name" value="TPR-like_helical_dom_sf"/>
</dbReference>
<evidence type="ECO:0000256" key="1">
    <source>
        <dbReference type="ARBA" id="ARBA00004442"/>
    </source>
</evidence>
<protein>
    <submittedName>
        <fullName evidence="8">RagB/SusD family nutrient uptake outer membrane protein</fullName>
    </submittedName>
</protein>
<reference evidence="8 9" key="1">
    <citation type="submission" date="2023-11" db="EMBL/GenBank/DDBJ databases">
        <title>Analysis of the Genomes of Mucilaginibacter gossypii cycad 4 and M. sabulilitoris SNA2: microbes with the potential for plant growth promotion.</title>
        <authorList>
            <person name="Hirsch A.M."/>
            <person name="Humm E."/>
            <person name="Rubbi M."/>
            <person name="Del Vecchio G."/>
            <person name="Ha S.M."/>
            <person name="Pellegrini M."/>
            <person name="Gunsalus R.P."/>
        </authorList>
    </citation>
    <scope>NUCLEOTIDE SEQUENCE [LARGE SCALE GENOMIC DNA]</scope>
    <source>
        <strain evidence="8 9">SNA2</strain>
    </source>
</reference>
<evidence type="ECO:0000259" key="6">
    <source>
        <dbReference type="Pfam" id="PF07980"/>
    </source>
</evidence>
<dbReference type="InterPro" id="IPR033985">
    <property type="entry name" value="SusD-like_N"/>
</dbReference>
<dbReference type="InterPro" id="IPR012944">
    <property type="entry name" value="SusD_RagB_dom"/>
</dbReference>
<keyword evidence="3" id="KW-0732">Signal</keyword>
<evidence type="ECO:0000313" key="8">
    <source>
        <dbReference type="EMBL" id="WPU96364.1"/>
    </source>
</evidence>
<gene>
    <name evidence="8" type="ORF">SNE25_12625</name>
</gene>
<evidence type="ECO:0000256" key="2">
    <source>
        <dbReference type="ARBA" id="ARBA00006275"/>
    </source>
</evidence>
<feature type="domain" description="RagB/SusD" evidence="6">
    <location>
        <begin position="429"/>
        <end position="548"/>
    </location>
</feature>
<evidence type="ECO:0000256" key="4">
    <source>
        <dbReference type="ARBA" id="ARBA00023136"/>
    </source>
</evidence>
<evidence type="ECO:0000259" key="7">
    <source>
        <dbReference type="Pfam" id="PF14322"/>
    </source>
</evidence>
<comment type="similarity">
    <text evidence="2">Belongs to the SusD family.</text>
</comment>
<comment type="subcellular location">
    <subcellularLocation>
        <location evidence="1">Cell outer membrane</location>
    </subcellularLocation>
</comment>
<dbReference type="RefSeq" id="WP_321565463.1">
    <property type="nucleotide sequence ID" value="NZ_CP139558.1"/>
</dbReference>
<dbReference type="Pfam" id="PF07980">
    <property type="entry name" value="SusD_RagB"/>
    <property type="match status" value="1"/>
</dbReference>
<accession>A0ABZ0TX47</accession>
<dbReference type="EMBL" id="CP139558">
    <property type="protein sequence ID" value="WPU96364.1"/>
    <property type="molecule type" value="Genomic_DNA"/>
</dbReference>
<evidence type="ECO:0000256" key="3">
    <source>
        <dbReference type="ARBA" id="ARBA00022729"/>
    </source>
</evidence>
<dbReference type="SUPFAM" id="SSF48452">
    <property type="entry name" value="TPR-like"/>
    <property type="match status" value="1"/>
</dbReference>
<proteinExistence type="inferred from homology"/>
<name>A0ABZ0TX47_9SPHI</name>
<organism evidence="8 9">
    <name type="scientific">Mucilaginibacter sabulilitoris</name>
    <dbReference type="NCBI Taxonomy" id="1173583"/>
    <lineage>
        <taxon>Bacteria</taxon>
        <taxon>Pseudomonadati</taxon>
        <taxon>Bacteroidota</taxon>
        <taxon>Sphingobacteriia</taxon>
        <taxon>Sphingobacteriales</taxon>
        <taxon>Sphingobacteriaceae</taxon>
        <taxon>Mucilaginibacter</taxon>
    </lineage>
</organism>
<dbReference type="Proteomes" id="UP001324380">
    <property type="component" value="Chromosome"/>
</dbReference>
<evidence type="ECO:0000313" key="9">
    <source>
        <dbReference type="Proteomes" id="UP001324380"/>
    </source>
</evidence>
<feature type="domain" description="SusD-like N-terminal" evidence="7">
    <location>
        <begin position="28"/>
        <end position="235"/>
    </location>
</feature>
<dbReference type="Gene3D" id="1.25.40.390">
    <property type="match status" value="1"/>
</dbReference>
<evidence type="ECO:0000256" key="5">
    <source>
        <dbReference type="ARBA" id="ARBA00023237"/>
    </source>
</evidence>
<sequence>MMQMKTYKIFLAVIVAAVFVLPACKKSFLDEKVYSKFTPEALNDSLAFEAGIVGLQSQYSLWNTMNEDNNGNQGFLCVWQMGTDVAYNKAPDDLDPVSIPYTNYEKLNSADGPSAFVWKWSYNIINNANVVIANIDNPAIKLSAGFRNKIKGQSMFYRGLAYNYLATLYGGVPLITKPLTAPKTDFVRAPVKDVNDLIIADLNFAKVNAPSIDQLVAQSLPNKSMASQLLAEVYLRVGGKNAEAEAECNTIINSGDFSLITERYGIKASQPGDPFADMFIFGNQRRNQGNKEAIWVEETENPASVPNGAGPDLQSKFPGFRFLGSQHRRAWGSRYYNQAGMLLCDSLGGRGISRMALTYFVLNLYGPNDMRNSKYNLRRKYYYNDPSSALNGQLVKPGPGIDTNRNIVPKTNKWDQFDPNDTFGSSMIKDFIIMRLGETYLLKAEAQFKQGNTTGAAASINVLRTRAHAALVTASNITMDFILDERVRELIAEENRRMTLMRTGMLLQRVAGRGQKVTGIASRNLLLPIPQSEIDLNKDAKLDQNPGY</sequence>
<keyword evidence="9" id="KW-1185">Reference proteome</keyword>
<keyword evidence="5" id="KW-0998">Cell outer membrane</keyword>
<keyword evidence="4" id="KW-0472">Membrane</keyword>
<dbReference type="Pfam" id="PF14322">
    <property type="entry name" value="SusD-like_3"/>
    <property type="match status" value="1"/>
</dbReference>